<evidence type="ECO:0008006" key="6">
    <source>
        <dbReference type="Google" id="ProtNLM"/>
    </source>
</evidence>
<dbReference type="GO" id="GO:0009254">
    <property type="term" value="P:peptidoglycan turnover"/>
    <property type="evidence" value="ECO:0007669"/>
    <property type="project" value="InterPro"/>
</dbReference>
<feature type="domain" description="DUF348" evidence="2">
    <location>
        <begin position="93"/>
        <end position="116"/>
    </location>
</feature>
<organism evidence="4 5">
    <name type="scientific">Anaerovibrio slackiae</name>
    <dbReference type="NCBI Taxonomy" id="2652309"/>
    <lineage>
        <taxon>Bacteria</taxon>
        <taxon>Bacillati</taxon>
        <taxon>Bacillota</taxon>
        <taxon>Negativicutes</taxon>
        <taxon>Selenomonadales</taxon>
        <taxon>Selenomonadaceae</taxon>
        <taxon>Anaerovibrio</taxon>
    </lineage>
</organism>
<dbReference type="RefSeq" id="WP_154407651.1">
    <property type="nucleotide sequence ID" value="NZ_VUNR01000024.1"/>
</dbReference>
<feature type="domain" description="3D" evidence="3">
    <location>
        <begin position="199"/>
        <end position="258"/>
    </location>
</feature>
<evidence type="ECO:0000313" key="4">
    <source>
        <dbReference type="EMBL" id="MSU09480.1"/>
    </source>
</evidence>
<feature type="domain" description="DUF348" evidence="2">
    <location>
        <begin position="38"/>
        <end position="71"/>
    </location>
</feature>
<dbReference type="GO" id="GO:0004553">
    <property type="term" value="F:hydrolase activity, hydrolyzing O-glycosyl compounds"/>
    <property type="evidence" value="ECO:0007669"/>
    <property type="project" value="InterPro"/>
</dbReference>
<dbReference type="GeneID" id="96780160"/>
<dbReference type="CDD" id="cd22786">
    <property type="entry name" value="DPBB_YuiC-like"/>
    <property type="match status" value="1"/>
</dbReference>
<dbReference type="Proteomes" id="UP000433181">
    <property type="component" value="Unassembled WGS sequence"/>
</dbReference>
<dbReference type="Pfam" id="PF06725">
    <property type="entry name" value="3D"/>
    <property type="match status" value="1"/>
</dbReference>
<dbReference type="Pfam" id="PF03990">
    <property type="entry name" value="DUF348"/>
    <property type="match status" value="2"/>
</dbReference>
<dbReference type="InterPro" id="IPR036908">
    <property type="entry name" value="RlpA-like_sf"/>
</dbReference>
<comment type="caution">
    <text evidence="4">The sequence shown here is derived from an EMBL/GenBank/DDBJ whole genome shotgun (WGS) entry which is preliminary data.</text>
</comment>
<evidence type="ECO:0000313" key="5">
    <source>
        <dbReference type="Proteomes" id="UP000433181"/>
    </source>
</evidence>
<keyword evidence="5" id="KW-1185">Reference proteome</keyword>
<dbReference type="AlphaFoldDB" id="A0A6I2UIU1"/>
<sequence>MTLKKLYRRCSRDVRYPISVGIMCGTMMLSGFISNRHVTIAVDGQQLELNTPYKVPANILTQAGVAVLEGDEYAFSEDDKGNQVLTVKRAVPVVIEYNGNKETILTNKTTVGEVLEPYGYVGNGYEVNYGTDAAVVTGMNIQVKDVPVAPPKAENTVSTNSGEMTYAACIPMEASAYLPTDGNGAGITATGAVAQRGIVAVDPDVIPLGTRVYIPGYGTAVAADTGGAIRGNKIDLCMESYGEAINFGRRSVEVYILN</sequence>
<dbReference type="GO" id="GO:0019867">
    <property type="term" value="C:outer membrane"/>
    <property type="evidence" value="ECO:0007669"/>
    <property type="project" value="InterPro"/>
</dbReference>
<dbReference type="PANTHER" id="PTHR39160:SF4">
    <property type="entry name" value="RESUSCITATION-PROMOTING FACTOR RPFB"/>
    <property type="match status" value="1"/>
</dbReference>
<dbReference type="PANTHER" id="PTHR39160">
    <property type="entry name" value="CELL WALL-BINDING PROTEIN YOCH"/>
    <property type="match status" value="1"/>
</dbReference>
<evidence type="ECO:0000259" key="2">
    <source>
        <dbReference type="Pfam" id="PF03990"/>
    </source>
</evidence>
<dbReference type="Gene3D" id="2.40.40.10">
    <property type="entry name" value="RlpA-like domain"/>
    <property type="match status" value="1"/>
</dbReference>
<proteinExistence type="predicted"/>
<gene>
    <name evidence="4" type="ORF">FYJ84_10860</name>
</gene>
<reference evidence="4 5" key="1">
    <citation type="submission" date="2019-08" db="EMBL/GenBank/DDBJ databases">
        <title>In-depth cultivation of the pig gut microbiome towards novel bacterial diversity and tailored functional studies.</title>
        <authorList>
            <person name="Wylensek D."/>
            <person name="Hitch T.C.A."/>
            <person name="Clavel T."/>
        </authorList>
    </citation>
    <scope>NUCLEOTIDE SEQUENCE [LARGE SCALE GENOMIC DNA]</scope>
    <source>
        <strain evidence="4 5">WCA-693-APC-5D-A</strain>
    </source>
</reference>
<protein>
    <recommendedName>
        <fullName evidence="6">G5 domain-containing protein</fullName>
    </recommendedName>
</protein>
<accession>A0A6I2UIU1</accession>
<evidence type="ECO:0000259" key="3">
    <source>
        <dbReference type="Pfam" id="PF06725"/>
    </source>
</evidence>
<keyword evidence="1" id="KW-0732">Signal</keyword>
<dbReference type="SUPFAM" id="SSF50685">
    <property type="entry name" value="Barwin-like endoglucanases"/>
    <property type="match status" value="1"/>
</dbReference>
<dbReference type="InterPro" id="IPR007137">
    <property type="entry name" value="DUF348"/>
</dbReference>
<dbReference type="InterPro" id="IPR051933">
    <property type="entry name" value="Resuscitation_pf_RpfB"/>
</dbReference>
<dbReference type="EMBL" id="VUNR01000024">
    <property type="protein sequence ID" value="MSU09480.1"/>
    <property type="molecule type" value="Genomic_DNA"/>
</dbReference>
<name>A0A6I2UIU1_9FIRM</name>
<dbReference type="InterPro" id="IPR010611">
    <property type="entry name" value="3D_dom"/>
</dbReference>
<evidence type="ECO:0000256" key="1">
    <source>
        <dbReference type="ARBA" id="ARBA00022729"/>
    </source>
</evidence>